<protein>
    <recommendedName>
        <fullName evidence="3">Nucleotidyltransferase family protein</fullName>
    </recommendedName>
</protein>
<reference evidence="1" key="1">
    <citation type="submission" date="2020-10" db="EMBL/GenBank/DDBJ databases">
        <title>Sequencing the genomes of 1000 actinobacteria strains.</title>
        <authorList>
            <person name="Klenk H.-P."/>
        </authorList>
    </citation>
    <scope>NUCLEOTIDE SEQUENCE</scope>
    <source>
        <strain evidence="1">DSM 45354</strain>
    </source>
</reference>
<organism evidence="1 2">
    <name type="scientific">Actinopolymorpha pittospori</name>
    <dbReference type="NCBI Taxonomy" id="648752"/>
    <lineage>
        <taxon>Bacteria</taxon>
        <taxon>Bacillati</taxon>
        <taxon>Actinomycetota</taxon>
        <taxon>Actinomycetes</taxon>
        <taxon>Propionibacteriales</taxon>
        <taxon>Actinopolymorphaceae</taxon>
        <taxon>Actinopolymorpha</taxon>
    </lineage>
</organism>
<dbReference type="EMBL" id="JADBEM010000001">
    <property type="protein sequence ID" value="MBE1607819.1"/>
    <property type="molecule type" value="Genomic_DNA"/>
</dbReference>
<dbReference type="AlphaFoldDB" id="A0A927RAN2"/>
<dbReference type="RefSeq" id="WP_337917911.1">
    <property type="nucleotide sequence ID" value="NZ_JADBEM010000001.1"/>
</dbReference>
<comment type="caution">
    <text evidence="1">The sequence shown here is derived from an EMBL/GenBank/DDBJ whole genome shotgun (WGS) entry which is preliminary data.</text>
</comment>
<evidence type="ECO:0000313" key="1">
    <source>
        <dbReference type="EMBL" id="MBE1607819.1"/>
    </source>
</evidence>
<accession>A0A927RAN2</accession>
<dbReference type="PANTHER" id="PTHR39166">
    <property type="entry name" value="BLL1166 PROTEIN"/>
    <property type="match status" value="1"/>
</dbReference>
<evidence type="ECO:0000313" key="2">
    <source>
        <dbReference type="Proteomes" id="UP000638648"/>
    </source>
</evidence>
<name>A0A927RAN2_9ACTN</name>
<dbReference type="Pfam" id="PF06042">
    <property type="entry name" value="NTP_transf_6"/>
    <property type="match status" value="1"/>
</dbReference>
<dbReference type="PANTHER" id="PTHR39166:SF1">
    <property type="entry name" value="BLL1166 PROTEIN"/>
    <property type="match status" value="1"/>
</dbReference>
<dbReference type="Proteomes" id="UP000638648">
    <property type="component" value="Unassembled WGS sequence"/>
</dbReference>
<dbReference type="InterPro" id="IPR009267">
    <property type="entry name" value="NTP_transf_6"/>
</dbReference>
<evidence type="ECO:0008006" key="3">
    <source>
        <dbReference type="Google" id="ProtNLM"/>
    </source>
</evidence>
<gene>
    <name evidence="1" type="ORF">HEB94_004667</name>
</gene>
<keyword evidence="2" id="KW-1185">Reference proteome</keyword>
<sequence length="206" mass="23319">MLDNSSMHLARLPLDEQLGALRELLTHNDVLLDVLQRSATLDLPNWYLTAGCVVQTVWNSLTGREPTAGIKDYDVFYFDDSDLSWEAEDVVIRRGAEVFGTGSSAQVEIRNEARVHLWYADRFGVSYPAYTSTEDAIDSFPAGTCCVGVRLGPEPDRWRIYAPRGLSDLFGLVVRPNPGRAPREVYEAKCVRWKQEWPELTILPWT</sequence>
<proteinExistence type="predicted"/>